<evidence type="ECO:0000313" key="2">
    <source>
        <dbReference type="EMBL" id="AXG08051.1"/>
    </source>
</evidence>
<dbReference type="Gene3D" id="3.40.50.300">
    <property type="entry name" value="P-loop containing nucleotide triphosphate hydrolases"/>
    <property type="match status" value="2"/>
</dbReference>
<sequence length="847" mass="93000">MLDTYGGPGLTLGRPRTQDGTASDDSIALPPALQRLHTAWFGRTGSGKSTSLVRAIRDNHAATDGADILIDPKGDGMATDYLRAHYAQYGHLDNVLYFDCSEVLPAISFFDVRADVEAGVPRATAVDDVVDHYIEILTALMGRDRFERAVRAPDIIRFLVRAKFDSVHGDDAFSHRDLHGSARRMHERQSAPSVSNPDLERMLSGVVANRARTFDEVMQGVANRLEKVPTDRRLARLFNHVPDEVTGDADAVATSAAAAATATETTTTEPTPGAGDEAPTATEQWTADPRAPSPAPDNAHFDLGQYLDANVVIILDLGGLRIETRRAITLVLLSNLWTALRRRRQRRDADRLPLVNCYIEEAASIAATDLMTTLLAQARSFDCALTLAMQFPRQLDQLDPTGAATDELLNNVGTILTGPIGVDQGLAKRLATAETPPQDVANRLRDLQRGQWLASLPAAFDAPAPQPFQLQSARPPAGHPAAEATVAPTVTNAIADATQRTRDRAGVTLVDPAPADDAEGEAATDPDRRVDSALPHTMRLPSWVEYDGEIHALRCEACDNRYDPSSTGMQRAIACCHNPDAVHRDDIPICELNLKLTPEERSDSPWSDAQLMFLQAVYNAQQLRYEPPGYDLLTDSMLRLQEYVGIDRDEVDELLDTDLLRHDTDHPHRLYSVSPAGRDVIGEHYRQGVDYGHGQGDLEESSQHVFAVEVGRRWLEQEYVDDLESPVVEVVPYYDLDGNHRLDIAGVDDDGEIRVAVEAERVNHDLREAVPADYDKIAACGVDEAIWIVMTQSGGHDVLQALNDPPDGEPRVAKTYAETTPPQQFRIDTPGLTAMYPAEWLRDRVGE</sequence>
<dbReference type="KEGG" id="haj:DU500_06025"/>
<evidence type="ECO:0000313" key="3">
    <source>
        <dbReference type="Proteomes" id="UP000253273"/>
    </source>
</evidence>
<dbReference type="EMBL" id="CP031150">
    <property type="protein sequence ID" value="AXG08051.1"/>
    <property type="molecule type" value="Genomic_DNA"/>
</dbReference>
<feature type="region of interest" description="Disordered" evidence="1">
    <location>
        <begin position="255"/>
        <end position="297"/>
    </location>
</feature>
<proteinExistence type="predicted"/>
<accession>A0A345E779</accession>
<feature type="region of interest" description="Disordered" evidence="1">
    <location>
        <begin position="1"/>
        <end position="25"/>
    </location>
</feature>
<feature type="compositionally biased region" description="Gly residues" evidence="1">
    <location>
        <begin position="1"/>
        <end position="10"/>
    </location>
</feature>
<dbReference type="Proteomes" id="UP000253273">
    <property type="component" value="Chromosome"/>
</dbReference>
<name>A0A345E779_9EURY</name>
<keyword evidence="2" id="KW-0067">ATP-binding</keyword>
<feature type="compositionally biased region" description="Acidic residues" evidence="1">
    <location>
        <begin position="514"/>
        <end position="524"/>
    </location>
</feature>
<dbReference type="InterPro" id="IPR027417">
    <property type="entry name" value="P-loop_NTPase"/>
</dbReference>
<dbReference type="GO" id="GO:0005524">
    <property type="term" value="F:ATP binding"/>
    <property type="evidence" value="ECO:0007669"/>
    <property type="project" value="UniProtKB-KW"/>
</dbReference>
<dbReference type="InterPro" id="IPR051162">
    <property type="entry name" value="T4SS_component"/>
</dbReference>
<dbReference type="SUPFAM" id="SSF52540">
    <property type="entry name" value="P-loop containing nucleoside triphosphate hydrolases"/>
    <property type="match status" value="1"/>
</dbReference>
<evidence type="ECO:0000256" key="1">
    <source>
        <dbReference type="SAM" id="MobiDB-lite"/>
    </source>
</evidence>
<protein>
    <submittedName>
        <fullName evidence="2">ATP-binding protein</fullName>
    </submittedName>
</protein>
<gene>
    <name evidence="2" type="ORF">DU500_06025</name>
</gene>
<keyword evidence="3" id="KW-1185">Reference proteome</keyword>
<dbReference type="PANTHER" id="PTHR30121">
    <property type="entry name" value="UNCHARACTERIZED PROTEIN YJGR-RELATED"/>
    <property type="match status" value="1"/>
</dbReference>
<organism evidence="2 3">
    <name type="scientific">Haloplanus rubicundus</name>
    <dbReference type="NCBI Taxonomy" id="1547898"/>
    <lineage>
        <taxon>Archaea</taxon>
        <taxon>Methanobacteriati</taxon>
        <taxon>Methanobacteriota</taxon>
        <taxon>Stenosarchaea group</taxon>
        <taxon>Halobacteria</taxon>
        <taxon>Halobacteriales</taxon>
        <taxon>Haloferacaceae</taxon>
        <taxon>Haloplanus</taxon>
    </lineage>
</organism>
<feature type="region of interest" description="Disordered" evidence="1">
    <location>
        <begin position="510"/>
        <end position="529"/>
    </location>
</feature>
<dbReference type="AlphaFoldDB" id="A0A345E779"/>
<keyword evidence="2" id="KW-0547">Nucleotide-binding</keyword>
<dbReference type="PANTHER" id="PTHR30121:SF6">
    <property type="entry name" value="SLR6007 PROTEIN"/>
    <property type="match status" value="1"/>
</dbReference>
<dbReference type="OrthoDB" id="214394at2157"/>
<feature type="compositionally biased region" description="Low complexity" evidence="1">
    <location>
        <begin position="255"/>
        <end position="274"/>
    </location>
</feature>
<reference evidence="2 3" key="1">
    <citation type="submission" date="2018-07" db="EMBL/GenBank/DDBJ databases">
        <title>Genome sequences of Haloplanus sp. CBA1113.</title>
        <authorList>
            <person name="Kim Y.B."/>
            <person name="Roh S.W."/>
        </authorList>
    </citation>
    <scope>NUCLEOTIDE SEQUENCE [LARGE SCALE GENOMIC DNA]</scope>
    <source>
        <strain evidence="2 3">CBA1113</strain>
    </source>
</reference>